<evidence type="ECO:0000313" key="1">
    <source>
        <dbReference type="EMBL" id="PWH08282.1"/>
    </source>
</evidence>
<evidence type="ECO:0000313" key="2">
    <source>
        <dbReference type="Proteomes" id="UP000245582"/>
    </source>
</evidence>
<dbReference type="Proteomes" id="UP000245582">
    <property type="component" value="Unassembled WGS sequence"/>
</dbReference>
<reference evidence="1 2" key="1">
    <citation type="submission" date="2017-11" db="EMBL/GenBank/DDBJ databases">
        <title>Draft genome sequence of Bifidobacterium longum UMA026, isolated from Holstein dairy cow feces.</title>
        <authorList>
            <person name="Albert K."/>
            <person name="Sela D.A."/>
        </authorList>
    </citation>
    <scope>NUCLEOTIDE SEQUENCE [LARGE SCALE GENOMIC DNA]</scope>
    <source>
        <strain evidence="1 2">UMA026</strain>
    </source>
</reference>
<comment type="caution">
    <text evidence="1">The sequence shown here is derived from an EMBL/GenBank/DDBJ whole genome shotgun (WGS) entry which is preliminary data.</text>
</comment>
<dbReference type="EMBL" id="PHUM01000011">
    <property type="protein sequence ID" value="PWH08282.1"/>
    <property type="molecule type" value="Genomic_DNA"/>
</dbReference>
<protein>
    <submittedName>
        <fullName evidence="1">Uncharacterized protein</fullName>
    </submittedName>
</protein>
<organism evidence="1 2">
    <name type="scientific">Bifidobacterium longum</name>
    <dbReference type="NCBI Taxonomy" id="216816"/>
    <lineage>
        <taxon>Bacteria</taxon>
        <taxon>Bacillati</taxon>
        <taxon>Actinomycetota</taxon>
        <taxon>Actinomycetes</taxon>
        <taxon>Bifidobacteriales</taxon>
        <taxon>Bifidobacteriaceae</taxon>
        <taxon>Bifidobacterium</taxon>
    </lineage>
</organism>
<gene>
    <name evidence="1" type="ORF">CWE05_09060</name>
</gene>
<dbReference type="AlphaFoldDB" id="A0A2U2RQY3"/>
<sequence length="89" mass="9816">MHNFTRCANDVDNSVDIDRWTCVRMCVDVRADGCVDVCTDVRTDTCANAYVDKRARGVRISMWGSCGRIGEWDEDGGAAAIRACPRRAG</sequence>
<accession>A0A2U2RQY3</accession>
<proteinExistence type="predicted"/>
<name>A0A2U2RQY3_BIFLN</name>